<feature type="region of interest" description="Disordered" evidence="1">
    <location>
        <begin position="72"/>
        <end position="111"/>
    </location>
</feature>
<gene>
    <name evidence="3" type="ORF">JW592_04875</name>
</gene>
<dbReference type="Proteomes" id="UP001518976">
    <property type="component" value="Unassembled WGS sequence"/>
</dbReference>
<evidence type="ECO:0000256" key="1">
    <source>
        <dbReference type="SAM" id="MobiDB-lite"/>
    </source>
</evidence>
<comment type="caution">
    <text evidence="3">The sequence shown here is derived from an EMBL/GenBank/DDBJ whole genome shotgun (WGS) entry which is preliminary data.</text>
</comment>
<feature type="transmembrane region" description="Helical" evidence="2">
    <location>
        <begin position="9"/>
        <end position="27"/>
    </location>
</feature>
<evidence type="ECO:0000313" key="4">
    <source>
        <dbReference type="Proteomes" id="UP001518976"/>
    </source>
</evidence>
<feature type="compositionally biased region" description="Low complexity" evidence="1">
    <location>
        <begin position="94"/>
        <end position="105"/>
    </location>
</feature>
<reference evidence="3 4" key="1">
    <citation type="submission" date="2021-02" db="EMBL/GenBank/DDBJ databases">
        <title>Streptomyces spirodelae sp. nov., isolated from duckweed.</title>
        <authorList>
            <person name="Saimee Y."/>
            <person name="Duangmal K."/>
        </authorList>
    </citation>
    <scope>NUCLEOTIDE SEQUENCE [LARGE SCALE GENOMIC DNA]</scope>
    <source>
        <strain evidence="3 4">DW4-2</strain>
    </source>
</reference>
<organism evidence="3 4">
    <name type="scientific">Streptomyces spirodelae</name>
    <dbReference type="NCBI Taxonomy" id="2812904"/>
    <lineage>
        <taxon>Bacteria</taxon>
        <taxon>Bacillati</taxon>
        <taxon>Actinomycetota</taxon>
        <taxon>Actinomycetes</taxon>
        <taxon>Kitasatosporales</taxon>
        <taxon>Streptomycetaceae</taxon>
        <taxon>Streptomyces</taxon>
    </lineage>
</organism>
<evidence type="ECO:0000313" key="3">
    <source>
        <dbReference type="EMBL" id="MBO8184811.1"/>
    </source>
</evidence>
<sequence length="111" mass="11267">MPRPNPAQLAYGSATVMCSTLAMLLLSETRSGVWIAVIAFVALALGLLVALTAPSARPTAVRRRAVDPVDAAVGAPAAPARPEPVPARHRTQHPASTASAPAATAGLGARR</sequence>
<protein>
    <recommendedName>
        <fullName evidence="5">Secreted protein</fullName>
    </recommendedName>
</protein>
<keyword evidence="2" id="KW-1133">Transmembrane helix</keyword>
<keyword evidence="4" id="KW-1185">Reference proteome</keyword>
<name>A0ABS3WNX7_9ACTN</name>
<dbReference type="RefSeq" id="WP_209263618.1">
    <property type="nucleotide sequence ID" value="NZ_JAFFZN010000003.1"/>
</dbReference>
<keyword evidence="2" id="KW-0472">Membrane</keyword>
<keyword evidence="2" id="KW-0812">Transmembrane</keyword>
<evidence type="ECO:0008006" key="5">
    <source>
        <dbReference type="Google" id="ProtNLM"/>
    </source>
</evidence>
<evidence type="ECO:0000256" key="2">
    <source>
        <dbReference type="SAM" id="Phobius"/>
    </source>
</evidence>
<dbReference type="EMBL" id="JAFFZN010000003">
    <property type="protein sequence ID" value="MBO8184811.1"/>
    <property type="molecule type" value="Genomic_DNA"/>
</dbReference>
<accession>A0ABS3WNX7</accession>
<feature type="transmembrane region" description="Helical" evidence="2">
    <location>
        <begin position="33"/>
        <end position="54"/>
    </location>
</feature>
<proteinExistence type="predicted"/>